<dbReference type="FunFam" id="1.25.40.10:FF:000442">
    <property type="entry name" value="Pentatricopeptide repeat-containing protein At3g49710"/>
    <property type="match status" value="1"/>
</dbReference>
<dbReference type="NCBIfam" id="TIGR00756">
    <property type="entry name" value="PPR"/>
    <property type="match status" value="8"/>
</dbReference>
<evidence type="ECO:0000256" key="2">
    <source>
        <dbReference type="PROSITE-ProRule" id="PRU00708"/>
    </source>
</evidence>
<protein>
    <submittedName>
        <fullName evidence="4">Pentatricopeptide repeat-containing protein At2g13600-like</fullName>
    </submittedName>
</protein>
<evidence type="ECO:0000313" key="4">
    <source>
        <dbReference type="RefSeq" id="XP_010924435.1"/>
    </source>
</evidence>
<dbReference type="RefSeq" id="XP_010924435.1">
    <property type="nucleotide sequence ID" value="XM_010926133.3"/>
</dbReference>
<feature type="repeat" description="PPR" evidence="2">
    <location>
        <begin position="402"/>
        <end position="436"/>
    </location>
</feature>
<dbReference type="Pfam" id="PF12854">
    <property type="entry name" value="PPR_1"/>
    <property type="match status" value="1"/>
</dbReference>
<dbReference type="Gene3D" id="1.25.40.10">
    <property type="entry name" value="Tetratricopeptide repeat domain"/>
    <property type="match status" value="6"/>
</dbReference>
<feature type="repeat" description="PPR" evidence="2">
    <location>
        <begin position="37"/>
        <end position="71"/>
    </location>
</feature>
<dbReference type="Pfam" id="PF01535">
    <property type="entry name" value="PPR"/>
    <property type="match status" value="5"/>
</dbReference>
<dbReference type="Proteomes" id="UP000504607">
    <property type="component" value="Chromosome 6"/>
</dbReference>
<keyword evidence="1" id="KW-0677">Repeat</keyword>
<dbReference type="InterPro" id="IPR002885">
    <property type="entry name" value="PPR_rpt"/>
</dbReference>
<evidence type="ECO:0000313" key="3">
    <source>
        <dbReference type="Proteomes" id="UP000504607"/>
    </source>
</evidence>
<dbReference type="InterPro" id="IPR046960">
    <property type="entry name" value="PPR_At4g14850-like_plant"/>
</dbReference>
<evidence type="ECO:0000256" key="1">
    <source>
        <dbReference type="ARBA" id="ARBA00022737"/>
    </source>
</evidence>
<dbReference type="PROSITE" id="PS51375">
    <property type="entry name" value="PPR"/>
    <property type="match status" value="7"/>
</dbReference>
<dbReference type="Pfam" id="PF20431">
    <property type="entry name" value="E_motif"/>
    <property type="match status" value="1"/>
</dbReference>
<accession>A0A6I9RDZ5</accession>
<dbReference type="FunFam" id="1.25.40.10:FF:000344">
    <property type="entry name" value="Pentatricopeptide repeat-containing protein"/>
    <property type="match status" value="1"/>
</dbReference>
<feature type="repeat" description="PPR" evidence="2">
    <location>
        <begin position="545"/>
        <end position="579"/>
    </location>
</feature>
<keyword evidence="3" id="KW-1185">Reference proteome</keyword>
<feature type="repeat" description="PPR" evidence="2">
    <location>
        <begin position="270"/>
        <end position="304"/>
    </location>
</feature>
<name>A0A6I9RDZ5_ELAGV</name>
<reference evidence="4" key="1">
    <citation type="submission" date="2025-08" db="UniProtKB">
        <authorList>
            <consortium name="RefSeq"/>
        </authorList>
    </citation>
    <scope>IDENTIFICATION</scope>
</reference>
<dbReference type="InterPro" id="IPR046848">
    <property type="entry name" value="E_motif"/>
</dbReference>
<dbReference type="InterPro" id="IPR011990">
    <property type="entry name" value="TPR-like_helical_dom_sf"/>
</dbReference>
<dbReference type="Pfam" id="PF13041">
    <property type="entry name" value="PPR_2"/>
    <property type="match status" value="3"/>
</dbReference>
<dbReference type="PANTHER" id="PTHR47926">
    <property type="entry name" value="PENTATRICOPEPTIDE REPEAT-CONTAINING PROTEIN"/>
    <property type="match status" value="1"/>
</dbReference>
<feature type="repeat" description="PPR" evidence="2">
    <location>
        <begin position="138"/>
        <end position="168"/>
    </location>
</feature>
<feature type="repeat" description="PPR" evidence="2">
    <location>
        <begin position="479"/>
        <end position="513"/>
    </location>
</feature>
<dbReference type="KEGG" id="egu:105047275"/>
<dbReference type="PANTHER" id="PTHR47926:SF533">
    <property type="entry name" value="DYW DOMAIN-CONTAINING PROTEIN"/>
    <property type="match status" value="1"/>
</dbReference>
<dbReference type="OrthoDB" id="1886324at2759"/>
<sequence length="771" mass="86046">MPHPNPTTARAVITALCRAGQVAKAREVFDGIKSQRSPDCLNAMIAGYVLNGYDSEGLQLFRKFQTSGFDPDQFTLSRMLSVSANLNASDEGKQIHTFIVKKNLAVDIAVNNSLINLYFKCKSVDDAEKVFNCMPERDVYTWTVMVSGYAMCGSLEKAMDLFDKMPCRNTVSWNSMISAYQSEGYDEVALDLFYKMREQGEVPNKSTFLAVLKTCACQQLLETGKGVHCCLEKLAWIKNVDIRCTLMDMYIKCGELLNVQRVFNEISEHNIVSWSILVAGYAQNGKIVEAERIFNEMPERNVISWNVMIAGYVQNGMQDRAFGLFIGMIQDDMRPNCFTLTSLLSGCSSLKYTRSGKTFHGYVMKVGLHSNTSIGNSLITMYGEQGNVGDARLIFETMPQYDVISWTAIVAAYTSNNDVGEARHIFDQMPQKNLISWNTMMFGYLQNSKNIETNTVTGMTNLDALSFFYEMEQSELKPDQFSYNCALSACAAIGALEQARAIHCRTVKRGLISDLGVGNALITVYGKCGALNEAEMIFHSMTSPDMISWNALLMGYSQNGQGSAVLDFYEKMQKSGVQPNHVTFISLITACSYLGEVVKGQRFFYAMEKKHGISPSKEHYACMVDLLGRAGHLNDAESIIINMPIQPDAAVWGALLGACKLYGDTVIGRRAADQIFHLEPDNSSAYIALAETFAAARLWEDVAKLRAVMKEKRLLKEPGCSWIEIRDQKHMFLSGDSCHQQKYSIYATLYSLYGSMIEESYVIDSDLLVLV</sequence>
<gene>
    <name evidence="4" type="primary">LOC105047275</name>
</gene>
<dbReference type="InParanoid" id="A0A6I9RDZ5"/>
<dbReference type="FunFam" id="1.25.40.10:FF:000366">
    <property type="entry name" value="Pentatricopeptide (PPR) repeat-containing protein"/>
    <property type="match status" value="1"/>
</dbReference>
<dbReference type="GeneID" id="105047275"/>
<proteinExistence type="predicted"/>
<dbReference type="AlphaFoldDB" id="A0A6I9RDZ5"/>
<organism evidence="3 4">
    <name type="scientific">Elaeis guineensis var. tenera</name>
    <name type="common">Oil palm</name>
    <dbReference type="NCBI Taxonomy" id="51953"/>
    <lineage>
        <taxon>Eukaryota</taxon>
        <taxon>Viridiplantae</taxon>
        <taxon>Streptophyta</taxon>
        <taxon>Embryophyta</taxon>
        <taxon>Tracheophyta</taxon>
        <taxon>Spermatophyta</taxon>
        <taxon>Magnoliopsida</taxon>
        <taxon>Liliopsida</taxon>
        <taxon>Arecaceae</taxon>
        <taxon>Arecoideae</taxon>
        <taxon>Cocoseae</taxon>
        <taxon>Elaeidinae</taxon>
        <taxon>Elaeis</taxon>
    </lineage>
</organism>
<feature type="repeat" description="PPR" evidence="2">
    <location>
        <begin position="169"/>
        <end position="203"/>
    </location>
</feature>
<dbReference type="GO" id="GO:0003723">
    <property type="term" value="F:RNA binding"/>
    <property type="evidence" value="ECO:0007669"/>
    <property type="project" value="InterPro"/>
</dbReference>
<dbReference type="GO" id="GO:0009451">
    <property type="term" value="P:RNA modification"/>
    <property type="evidence" value="ECO:0007669"/>
    <property type="project" value="InterPro"/>
</dbReference>